<evidence type="ECO:0000313" key="3">
    <source>
        <dbReference type="Proteomes" id="UP001562354"/>
    </source>
</evidence>
<feature type="compositionally biased region" description="Pro residues" evidence="1">
    <location>
        <begin position="45"/>
        <end position="54"/>
    </location>
</feature>
<feature type="compositionally biased region" description="Polar residues" evidence="1">
    <location>
        <begin position="29"/>
        <end position="38"/>
    </location>
</feature>
<sequence length="365" mass="38983">MPGVPPDAFDQVKKALRGMFRRKKKPLTENIQPVNKTTAAAAPSPSQPAPPPSAPSQKSSPIHEHTSKRPHTSHTSQTSNKILSDSEPLPELLPELRPESASGPIAINVQTYGEPGNSHRRPPTPSSYNAPRELSSSPRSPHLMSPQYLATPPPSDLSVSSATEIENHESESHESDAEAPSEKTADKASETLQVPTTVAAQSLTTAEAAVPPSLGSNAEEEEAVKRVSANAKDGAIPHEEDVHQSGLADSREPQSVEEPSSDGPAEQEEPEQQEQSDHLPTSSRDLPAADSQPKDETDTADIDAQAASLAQHEEPHHANEAARRAPAVFHDEKIPVMAEPPQVRQISIAPGMVATSGPLEDFPFR</sequence>
<proteinExistence type="predicted"/>
<keyword evidence="3" id="KW-1185">Reference proteome</keyword>
<feature type="compositionally biased region" description="Acidic residues" evidence="1">
    <location>
        <begin position="265"/>
        <end position="274"/>
    </location>
</feature>
<dbReference type="Proteomes" id="UP001562354">
    <property type="component" value="Unassembled WGS sequence"/>
</dbReference>
<feature type="compositionally biased region" description="Polar residues" evidence="1">
    <location>
        <begin position="73"/>
        <end position="83"/>
    </location>
</feature>
<organism evidence="2 3">
    <name type="scientific">Neodothiora populina</name>
    <dbReference type="NCBI Taxonomy" id="2781224"/>
    <lineage>
        <taxon>Eukaryota</taxon>
        <taxon>Fungi</taxon>
        <taxon>Dikarya</taxon>
        <taxon>Ascomycota</taxon>
        <taxon>Pezizomycotina</taxon>
        <taxon>Dothideomycetes</taxon>
        <taxon>Dothideomycetidae</taxon>
        <taxon>Dothideales</taxon>
        <taxon>Dothioraceae</taxon>
        <taxon>Neodothiora</taxon>
    </lineage>
</organism>
<feature type="compositionally biased region" description="Polar residues" evidence="1">
    <location>
        <begin position="190"/>
        <end position="205"/>
    </location>
</feature>
<comment type="caution">
    <text evidence="2">The sequence shown here is derived from an EMBL/GenBank/DDBJ whole genome shotgun (WGS) entry which is preliminary data.</text>
</comment>
<feature type="compositionally biased region" description="Basic and acidic residues" evidence="1">
    <location>
        <begin position="311"/>
        <end position="331"/>
    </location>
</feature>
<evidence type="ECO:0000256" key="1">
    <source>
        <dbReference type="SAM" id="MobiDB-lite"/>
    </source>
</evidence>
<protein>
    <submittedName>
        <fullName evidence="2">Uncharacterized protein</fullName>
    </submittedName>
</protein>
<feature type="compositionally biased region" description="Basic and acidic residues" evidence="1">
    <location>
        <begin position="235"/>
        <end position="254"/>
    </location>
</feature>
<dbReference type="EMBL" id="JBFMKM010000014">
    <property type="protein sequence ID" value="KAL1297817.1"/>
    <property type="molecule type" value="Genomic_DNA"/>
</dbReference>
<accession>A0ABR3P5N4</accession>
<dbReference type="RefSeq" id="XP_069197499.1">
    <property type="nucleotide sequence ID" value="XM_069346290.1"/>
</dbReference>
<feature type="compositionally biased region" description="Basic and acidic residues" evidence="1">
    <location>
        <begin position="165"/>
        <end position="189"/>
    </location>
</feature>
<name>A0ABR3P5N4_9PEZI</name>
<dbReference type="GeneID" id="95980045"/>
<feature type="compositionally biased region" description="Polar residues" evidence="1">
    <location>
        <begin position="126"/>
        <end position="139"/>
    </location>
</feature>
<evidence type="ECO:0000313" key="2">
    <source>
        <dbReference type="EMBL" id="KAL1297817.1"/>
    </source>
</evidence>
<reference evidence="2 3" key="1">
    <citation type="submission" date="2024-07" db="EMBL/GenBank/DDBJ databases">
        <title>Draft sequence of the Neodothiora populina.</title>
        <authorList>
            <person name="Drown D.D."/>
            <person name="Schuette U.S."/>
            <person name="Buechlein A.B."/>
            <person name="Rusch D.R."/>
            <person name="Winton L.W."/>
            <person name="Adams G.A."/>
        </authorList>
    </citation>
    <scope>NUCLEOTIDE SEQUENCE [LARGE SCALE GENOMIC DNA]</scope>
    <source>
        <strain evidence="2 3">CPC 39397</strain>
    </source>
</reference>
<gene>
    <name evidence="2" type="ORF">AAFC00_006346</name>
</gene>
<feature type="region of interest" description="Disordered" evidence="1">
    <location>
        <begin position="19"/>
        <end position="331"/>
    </location>
</feature>